<evidence type="ECO:0000313" key="3">
    <source>
        <dbReference type="Proteomes" id="UP000639403"/>
    </source>
</evidence>
<dbReference type="EMBL" id="JADOXO010001391">
    <property type="protein sequence ID" value="KAF9796148.1"/>
    <property type="molecule type" value="Genomic_DNA"/>
</dbReference>
<name>A0A8H7NRF3_9APHY</name>
<gene>
    <name evidence="2" type="ORF">IEO21_11027</name>
</gene>
<dbReference type="Gene3D" id="3.40.50.150">
    <property type="entry name" value="Vaccinia Virus protein VP39"/>
    <property type="match status" value="1"/>
</dbReference>
<evidence type="ECO:0000259" key="1">
    <source>
        <dbReference type="Pfam" id="PF13649"/>
    </source>
</evidence>
<dbReference type="SUPFAM" id="SSF53335">
    <property type="entry name" value="S-adenosyl-L-methionine-dependent methyltransferases"/>
    <property type="match status" value="1"/>
</dbReference>
<evidence type="ECO:0000313" key="2">
    <source>
        <dbReference type="EMBL" id="KAF9796148.1"/>
    </source>
</evidence>
<reference evidence="2" key="1">
    <citation type="submission" date="2020-11" db="EMBL/GenBank/DDBJ databases">
        <authorList>
            <person name="Koelle M."/>
            <person name="Horta M.A.C."/>
            <person name="Nowrousian M."/>
            <person name="Ohm R.A."/>
            <person name="Benz P."/>
            <person name="Pilgard A."/>
        </authorList>
    </citation>
    <scope>NUCLEOTIDE SEQUENCE</scope>
    <source>
        <strain evidence="2">FPRL280</strain>
    </source>
</reference>
<organism evidence="2 3">
    <name type="scientific">Rhodonia placenta</name>
    <dbReference type="NCBI Taxonomy" id="104341"/>
    <lineage>
        <taxon>Eukaryota</taxon>
        <taxon>Fungi</taxon>
        <taxon>Dikarya</taxon>
        <taxon>Basidiomycota</taxon>
        <taxon>Agaricomycotina</taxon>
        <taxon>Agaricomycetes</taxon>
        <taxon>Polyporales</taxon>
        <taxon>Adustoporiaceae</taxon>
        <taxon>Rhodonia</taxon>
    </lineage>
</organism>
<accession>A0A8H7NRF3</accession>
<comment type="caution">
    <text evidence="2">The sequence shown here is derived from an EMBL/GenBank/DDBJ whole genome shotgun (WGS) entry which is preliminary data.</text>
</comment>
<reference evidence="2" key="2">
    <citation type="journal article" name="Front. Microbiol.">
        <title>Degradative Capacity of Two Strains of Rhodonia placenta: From Phenotype to Genotype.</title>
        <authorList>
            <person name="Kolle M."/>
            <person name="Horta M.A.C."/>
            <person name="Nowrousian M."/>
            <person name="Ohm R.A."/>
            <person name="Benz J.P."/>
            <person name="Pilgard A."/>
        </authorList>
    </citation>
    <scope>NUCLEOTIDE SEQUENCE</scope>
    <source>
        <strain evidence="2">FPRL280</strain>
    </source>
</reference>
<dbReference type="InterPro" id="IPR029063">
    <property type="entry name" value="SAM-dependent_MTases_sf"/>
</dbReference>
<dbReference type="CDD" id="cd02440">
    <property type="entry name" value="AdoMet_MTases"/>
    <property type="match status" value="1"/>
</dbReference>
<proteinExistence type="predicted"/>
<feature type="domain" description="Methyltransferase" evidence="1">
    <location>
        <begin position="52"/>
        <end position="153"/>
    </location>
</feature>
<sequence>MSEHPPPTLDSPASIAAIYPHKGPQHFPVVLGQMEQRVQLVTTWGIEHGENVIEIGCGQGDCTVVLATAVGDAGHVTAIDPASLDYGSPYTLGQAQAHLRASPVGKRIDFVQADPLEFLHGSTDKYTTAVLAQCIWYFSSPKTLSAILAALAPRVKRICLSEYALTASDSRAVPHLLAALTQASLECRKPTSKSNIRTVLSPAALKAAASTAGLTLLKEETVVPPEGMLDGRWEVGAVLADDFEIEVQESIQDERERALVFAMRDAVRAARDALTAKEERVHTMDIWIATYATATYQ</sequence>
<dbReference type="InterPro" id="IPR041698">
    <property type="entry name" value="Methyltransf_25"/>
</dbReference>
<dbReference type="AlphaFoldDB" id="A0A8H7NRF3"/>
<dbReference type="Pfam" id="PF13649">
    <property type="entry name" value="Methyltransf_25"/>
    <property type="match status" value="1"/>
</dbReference>
<dbReference type="Proteomes" id="UP000639403">
    <property type="component" value="Unassembled WGS sequence"/>
</dbReference>
<protein>
    <recommendedName>
        <fullName evidence="1">Methyltransferase domain-containing protein</fullName>
    </recommendedName>
</protein>